<dbReference type="PANTHER" id="PTHR34699">
    <property type="match status" value="1"/>
</dbReference>
<dbReference type="SUPFAM" id="SSF52972">
    <property type="entry name" value="ITPase-like"/>
    <property type="match status" value="1"/>
</dbReference>
<dbReference type="Proteomes" id="UP000251485">
    <property type="component" value="Unassembled WGS sequence"/>
</dbReference>
<comment type="catalytic activity">
    <reaction evidence="8 11">
        <text>ITP + H2O = IDP + phosphate + H(+)</text>
        <dbReference type="Rhea" id="RHEA:28330"/>
        <dbReference type="ChEBI" id="CHEBI:15377"/>
        <dbReference type="ChEBI" id="CHEBI:15378"/>
        <dbReference type="ChEBI" id="CHEBI:43474"/>
        <dbReference type="ChEBI" id="CHEBI:58280"/>
        <dbReference type="ChEBI" id="CHEBI:61402"/>
        <dbReference type="EC" id="3.6.1.73"/>
    </reaction>
</comment>
<evidence type="ECO:0000259" key="12">
    <source>
        <dbReference type="Pfam" id="PF01931"/>
    </source>
</evidence>
<keyword evidence="6 11" id="KW-0546">Nucleotide metabolism</keyword>
<evidence type="ECO:0000256" key="9">
    <source>
        <dbReference type="ARBA" id="ARBA00048781"/>
    </source>
</evidence>
<evidence type="ECO:0000256" key="2">
    <source>
        <dbReference type="ARBA" id="ARBA00022723"/>
    </source>
</evidence>
<dbReference type="HAMAP" id="MF_00648">
    <property type="entry name" value="Non_canon_purine_NTPase_YjjX"/>
    <property type="match status" value="1"/>
</dbReference>
<evidence type="ECO:0000256" key="3">
    <source>
        <dbReference type="ARBA" id="ARBA00022741"/>
    </source>
</evidence>
<dbReference type="InterPro" id="IPR050299">
    <property type="entry name" value="YjjX_NTPase"/>
</dbReference>
<accession>A0A2X2BN54</accession>
<dbReference type="Pfam" id="PF01931">
    <property type="entry name" value="NTPase_I-T"/>
    <property type="match status" value="1"/>
</dbReference>
<comment type="cofactor">
    <cofactor evidence="1">
        <name>Mn(2+)</name>
        <dbReference type="ChEBI" id="CHEBI:29035"/>
    </cofactor>
</comment>
<dbReference type="GO" id="GO:0103023">
    <property type="term" value="F:ITPase activity"/>
    <property type="evidence" value="ECO:0007669"/>
    <property type="project" value="UniProtKB-EC"/>
</dbReference>
<evidence type="ECO:0000256" key="1">
    <source>
        <dbReference type="ARBA" id="ARBA00001936"/>
    </source>
</evidence>
<dbReference type="AlphaFoldDB" id="A0A2X2BN54"/>
<dbReference type="GO" id="GO:0006772">
    <property type="term" value="P:thiamine metabolic process"/>
    <property type="evidence" value="ECO:0007669"/>
    <property type="project" value="TreeGrafter"/>
</dbReference>
<evidence type="ECO:0000256" key="8">
    <source>
        <dbReference type="ARBA" id="ARBA00048174"/>
    </source>
</evidence>
<comment type="subunit">
    <text evidence="11">Homodimer.</text>
</comment>
<feature type="binding site" evidence="11">
    <location>
        <begin position="68"/>
        <end position="69"/>
    </location>
    <ligand>
        <name>substrate</name>
    </ligand>
</feature>
<comment type="similarity">
    <text evidence="10 11">Belongs to the YjjX NTPase family.</text>
</comment>
<dbReference type="PANTHER" id="PTHR34699:SF2">
    <property type="entry name" value="NON-CANONICAL PURINE NTP PHOSPHATASE_PRRC1 DOMAIN-CONTAINING PROTEIN"/>
    <property type="match status" value="1"/>
</dbReference>
<dbReference type="InterPro" id="IPR029001">
    <property type="entry name" value="ITPase-like_fam"/>
</dbReference>
<dbReference type="NCBIfam" id="NF003459">
    <property type="entry name" value="PRK05074.1"/>
    <property type="match status" value="1"/>
</dbReference>
<keyword evidence="2 11" id="KW-0479">Metal-binding</keyword>
<organism evidence="13 14">
    <name type="scientific">Proteus mirabilis</name>
    <dbReference type="NCBI Taxonomy" id="584"/>
    <lineage>
        <taxon>Bacteria</taxon>
        <taxon>Pseudomonadati</taxon>
        <taxon>Pseudomonadota</taxon>
        <taxon>Gammaproteobacteria</taxon>
        <taxon>Enterobacterales</taxon>
        <taxon>Morganellaceae</taxon>
        <taxon>Proteus</taxon>
    </lineage>
</organism>
<evidence type="ECO:0000256" key="7">
    <source>
        <dbReference type="ARBA" id="ARBA00023211"/>
    </source>
</evidence>
<reference evidence="13 14" key="1">
    <citation type="submission" date="2018-06" db="EMBL/GenBank/DDBJ databases">
        <authorList>
            <consortium name="Pathogen Informatics"/>
            <person name="Doyle S."/>
        </authorList>
    </citation>
    <scope>NUCLEOTIDE SEQUENCE [LARGE SCALE GENOMIC DNA]</scope>
    <source>
        <strain evidence="13 14">NCTC10975</strain>
    </source>
</reference>
<protein>
    <recommendedName>
        <fullName evidence="11">Inosine/xanthosine triphosphatase</fullName>
        <shortName evidence="11">ITPase/XTPase</shortName>
        <ecNumber evidence="11">3.6.1.73</ecNumber>
    </recommendedName>
    <alternativeName>
        <fullName evidence="11">Non-canonical purine NTP phosphatase</fullName>
    </alternativeName>
    <alternativeName>
        <fullName evidence="11">Non-standard purine NTP phosphatase</fullName>
    </alternativeName>
    <alternativeName>
        <fullName evidence="11">Nucleoside-triphosphate phosphatase</fullName>
        <shortName evidence="11">NTPase</shortName>
    </alternativeName>
</protein>
<dbReference type="GO" id="GO:0046872">
    <property type="term" value="F:metal ion binding"/>
    <property type="evidence" value="ECO:0007669"/>
    <property type="project" value="UniProtKB-KW"/>
</dbReference>
<dbReference type="EC" id="3.6.1.73" evidence="11"/>
<feature type="domain" description="Non-canonical purine NTP phosphatase/PRRC1" evidence="12">
    <location>
        <begin position="7"/>
        <end position="165"/>
    </location>
</feature>
<keyword evidence="4 11" id="KW-0378">Hydrolase</keyword>
<dbReference type="EMBL" id="UAUE01000004">
    <property type="protein sequence ID" value="SPY94676.1"/>
    <property type="molecule type" value="Genomic_DNA"/>
</dbReference>
<dbReference type="GO" id="GO:0009117">
    <property type="term" value="P:nucleotide metabolic process"/>
    <property type="evidence" value="ECO:0007669"/>
    <property type="project" value="UniProtKB-KW"/>
</dbReference>
<comment type="catalytic activity">
    <reaction evidence="9 11">
        <text>XTP + H2O = XDP + phosphate + H(+)</text>
        <dbReference type="Rhea" id="RHEA:28406"/>
        <dbReference type="ChEBI" id="CHEBI:15377"/>
        <dbReference type="ChEBI" id="CHEBI:15378"/>
        <dbReference type="ChEBI" id="CHEBI:43474"/>
        <dbReference type="ChEBI" id="CHEBI:59884"/>
        <dbReference type="ChEBI" id="CHEBI:61314"/>
        <dbReference type="EC" id="3.6.1.73"/>
    </reaction>
</comment>
<dbReference type="GO" id="GO:0000166">
    <property type="term" value="F:nucleotide binding"/>
    <property type="evidence" value="ECO:0007669"/>
    <property type="project" value="UniProtKB-KW"/>
</dbReference>
<evidence type="ECO:0000256" key="11">
    <source>
        <dbReference type="HAMAP-Rule" id="MF_00648"/>
    </source>
</evidence>
<name>A0A2X2BN54_PROMI</name>
<evidence type="ECO:0000256" key="10">
    <source>
        <dbReference type="ARBA" id="ARBA00060855"/>
    </source>
</evidence>
<comment type="cofactor">
    <cofactor evidence="11">
        <name>Mg(2+)</name>
        <dbReference type="ChEBI" id="CHEBI:18420"/>
    </cofactor>
    <cofactor evidence="11">
        <name>Mn(2+)</name>
        <dbReference type="ChEBI" id="CHEBI:29035"/>
    </cofactor>
    <text evidence="11">Binds 1 divalent metal cation per subunit; can use either Mg(2+) or Mn(2+).</text>
</comment>
<gene>
    <name evidence="13" type="primary">yjjX</name>
    <name evidence="13" type="ORF">NCTC10975_01024</name>
</gene>
<comment type="function">
    <text evidence="11">Phosphatase that hydrolyzes non-canonical purine nucleotides such as XTP and ITP to their respective diphosphate derivatives. Probably excludes non-canonical purines from DNA/RNA precursor pool, thus preventing their incorporation into DNA/RNA and avoiding chromosomal lesions.</text>
</comment>
<keyword evidence="3 11" id="KW-0547">Nucleotide-binding</keyword>
<proteinExistence type="inferred from homology"/>
<evidence type="ECO:0000256" key="5">
    <source>
        <dbReference type="ARBA" id="ARBA00022842"/>
    </source>
</evidence>
<evidence type="ECO:0000256" key="6">
    <source>
        <dbReference type="ARBA" id="ARBA00023080"/>
    </source>
</evidence>
<dbReference type="NCBIfam" id="TIGR00258">
    <property type="entry name" value="inosine/xanthosine triphosphatase"/>
    <property type="match status" value="1"/>
</dbReference>
<dbReference type="FunFam" id="3.90.950.10:FF:000002">
    <property type="entry name" value="Inosine/xanthosine triphosphatase"/>
    <property type="match status" value="1"/>
</dbReference>
<dbReference type="InterPro" id="IPR026533">
    <property type="entry name" value="NTPase/PRRC1"/>
</dbReference>
<sequence>MYHVIAATTNPAKINAIKLAFEQVFGKDTFDIEDINVDNRVPQQPIGNTETRTGARQRVMAARQVRPEADFWVGVEAGIEDDMTFAWIVIEHEQIRGESRSASLMLPEQILKGVREGRELGDEMAFLTKIDNIKQKGGAIGYFTDGLLSRTSVYQQAIVLALVPVTHDIYKQLNKKDDE</sequence>
<keyword evidence="5 11" id="KW-0460">Magnesium</keyword>
<evidence type="ECO:0000313" key="13">
    <source>
        <dbReference type="EMBL" id="SPY94676.1"/>
    </source>
</evidence>
<keyword evidence="7 11" id="KW-0464">Manganese</keyword>
<feature type="binding site" evidence="11">
    <location>
        <begin position="8"/>
        <end position="13"/>
    </location>
    <ligand>
        <name>substrate</name>
    </ligand>
</feature>
<dbReference type="Gene3D" id="3.90.950.10">
    <property type="match status" value="1"/>
</dbReference>
<feature type="binding site" evidence="11">
    <location>
        <position position="68"/>
    </location>
    <ligand>
        <name>Mg(2+)</name>
        <dbReference type="ChEBI" id="CHEBI:18420"/>
    </ligand>
</feature>
<dbReference type="InterPro" id="IPR002786">
    <property type="entry name" value="Non_canon_purine_NTPase"/>
</dbReference>
<feature type="binding site" evidence="11">
    <location>
        <position position="38"/>
    </location>
    <ligand>
        <name>Mg(2+)</name>
        <dbReference type="ChEBI" id="CHEBI:18420"/>
    </ligand>
</feature>
<evidence type="ECO:0000256" key="4">
    <source>
        <dbReference type="ARBA" id="ARBA00022801"/>
    </source>
</evidence>
<evidence type="ECO:0000313" key="14">
    <source>
        <dbReference type="Proteomes" id="UP000251485"/>
    </source>
</evidence>